<feature type="domain" description="F-box" evidence="1">
    <location>
        <begin position="1"/>
        <end position="47"/>
    </location>
</feature>
<name>A0A6D2JI07_9BRAS</name>
<dbReference type="PANTHER" id="PTHR31672:SF13">
    <property type="entry name" value="F-BOX PROTEIN CPR30-LIKE"/>
    <property type="match status" value="1"/>
</dbReference>
<sequence length="325" mass="37331">MASVTCLPSELVMEIMSRVPGKSVARFRSVSKQFRSILSDSCLLRLHHKRSRDSLFTLRALKVKEVRGRFGYYCSVSNKANGLVHEFKLNLYSPRVRMLTCYHQLLCFTCETDIYLCDPLNKELKKLPGSTVSKRCFDESKDNECLVSFGFVDGAKKQYKVVKWPRDLDENRTRRLPSGLITTWKKFDLMFEILNVNILEHGRLKVSGWSRHSRPCPYLLQLSSQVHVNGVIYWTTSDFQIVSFSLEDETFSTLDAKPPCFRGPQETRSFTLSGTHGSLWMIDYSVPSLIMEVWKMEDSGWARIHVIDLGGSHHLADKDLGKVEC</sequence>
<accession>A0A6D2JI07</accession>
<dbReference type="Proteomes" id="UP000467841">
    <property type="component" value="Unassembled WGS sequence"/>
</dbReference>
<dbReference type="OrthoDB" id="5319261at2759"/>
<organism evidence="2 3">
    <name type="scientific">Microthlaspi erraticum</name>
    <dbReference type="NCBI Taxonomy" id="1685480"/>
    <lineage>
        <taxon>Eukaryota</taxon>
        <taxon>Viridiplantae</taxon>
        <taxon>Streptophyta</taxon>
        <taxon>Embryophyta</taxon>
        <taxon>Tracheophyta</taxon>
        <taxon>Spermatophyta</taxon>
        <taxon>Magnoliopsida</taxon>
        <taxon>eudicotyledons</taxon>
        <taxon>Gunneridae</taxon>
        <taxon>Pentapetalae</taxon>
        <taxon>rosids</taxon>
        <taxon>malvids</taxon>
        <taxon>Brassicales</taxon>
        <taxon>Brassicaceae</taxon>
        <taxon>Coluteocarpeae</taxon>
        <taxon>Microthlaspi</taxon>
    </lineage>
</organism>
<gene>
    <name evidence="2" type="ORF">MERR_LOCUS30401</name>
</gene>
<dbReference type="PANTHER" id="PTHR31672">
    <property type="entry name" value="BNACNNG10540D PROTEIN"/>
    <property type="match status" value="1"/>
</dbReference>
<protein>
    <recommendedName>
        <fullName evidence="1">F-box domain-containing protein</fullName>
    </recommendedName>
</protein>
<evidence type="ECO:0000313" key="3">
    <source>
        <dbReference type="Proteomes" id="UP000467841"/>
    </source>
</evidence>
<dbReference type="Pfam" id="PF08268">
    <property type="entry name" value="FBA_3"/>
    <property type="match status" value="1"/>
</dbReference>
<keyword evidence="3" id="KW-1185">Reference proteome</keyword>
<comment type="caution">
    <text evidence="2">The sequence shown here is derived from an EMBL/GenBank/DDBJ whole genome shotgun (WGS) entry which is preliminary data.</text>
</comment>
<dbReference type="InterPro" id="IPR017451">
    <property type="entry name" value="F-box-assoc_interact_dom"/>
</dbReference>
<dbReference type="InterPro" id="IPR050796">
    <property type="entry name" value="SCF_F-box_component"/>
</dbReference>
<reference evidence="2" key="1">
    <citation type="submission" date="2020-01" db="EMBL/GenBank/DDBJ databases">
        <authorList>
            <person name="Mishra B."/>
        </authorList>
    </citation>
    <scope>NUCLEOTIDE SEQUENCE [LARGE SCALE GENOMIC DNA]</scope>
</reference>
<dbReference type="SUPFAM" id="SSF81383">
    <property type="entry name" value="F-box domain"/>
    <property type="match status" value="1"/>
</dbReference>
<dbReference type="PROSITE" id="PS50181">
    <property type="entry name" value="FBOX"/>
    <property type="match status" value="1"/>
</dbReference>
<dbReference type="Pfam" id="PF00646">
    <property type="entry name" value="F-box"/>
    <property type="match status" value="1"/>
</dbReference>
<evidence type="ECO:0000313" key="2">
    <source>
        <dbReference type="EMBL" id="CAA7043166.1"/>
    </source>
</evidence>
<evidence type="ECO:0000259" key="1">
    <source>
        <dbReference type="PROSITE" id="PS50181"/>
    </source>
</evidence>
<dbReference type="AlphaFoldDB" id="A0A6D2JI07"/>
<dbReference type="InterPro" id="IPR036047">
    <property type="entry name" value="F-box-like_dom_sf"/>
</dbReference>
<dbReference type="InterPro" id="IPR013187">
    <property type="entry name" value="F-box-assoc_dom_typ3"/>
</dbReference>
<dbReference type="InterPro" id="IPR001810">
    <property type="entry name" value="F-box_dom"/>
</dbReference>
<dbReference type="NCBIfam" id="TIGR01640">
    <property type="entry name" value="F_box_assoc_1"/>
    <property type="match status" value="1"/>
</dbReference>
<dbReference type="Gene3D" id="1.20.1280.50">
    <property type="match status" value="1"/>
</dbReference>
<dbReference type="EMBL" id="CACVBM020001274">
    <property type="protein sequence ID" value="CAA7043166.1"/>
    <property type="molecule type" value="Genomic_DNA"/>
</dbReference>
<proteinExistence type="predicted"/>
<dbReference type="SMART" id="SM00256">
    <property type="entry name" value="FBOX"/>
    <property type="match status" value="1"/>
</dbReference>